<evidence type="ECO:0000256" key="2">
    <source>
        <dbReference type="PROSITE-ProRule" id="PRU01282"/>
    </source>
</evidence>
<dbReference type="EMBL" id="CP136864">
    <property type="protein sequence ID" value="WOJ93566.1"/>
    <property type="molecule type" value="Genomic_DNA"/>
</dbReference>
<evidence type="ECO:0000313" key="4">
    <source>
        <dbReference type="Proteomes" id="UP001626537"/>
    </source>
</evidence>
<sequence length="115" mass="12967">MALTLYGISNCDTVRKARRWLDAAKVDYRFHDFRQDGLDDATLKRWLGSREWDSVINRRSTSWKALPAEDREAMDADSAASAALAAPTLIKRPVLEGDGLLEFGFNESRYATLLS</sequence>
<dbReference type="SUPFAM" id="SSF52833">
    <property type="entry name" value="Thioredoxin-like"/>
    <property type="match status" value="1"/>
</dbReference>
<dbReference type="RefSeq" id="WP_407348212.1">
    <property type="nucleotide sequence ID" value="NZ_CP136864.1"/>
</dbReference>
<dbReference type="InterPro" id="IPR036249">
    <property type="entry name" value="Thioredoxin-like_sf"/>
</dbReference>
<comment type="similarity">
    <text evidence="1 2">Belongs to the ArsC family.</text>
</comment>
<accession>A0ABZ0I307</accession>
<organism evidence="3 4">
    <name type="scientific">Congregibacter variabilis</name>
    <dbReference type="NCBI Taxonomy" id="3081200"/>
    <lineage>
        <taxon>Bacteria</taxon>
        <taxon>Pseudomonadati</taxon>
        <taxon>Pseudomonadota</taxon>
        <taxon>Gammaproteobacteria</taxon>
        <taxon>Cellvibrionales</taxon>
        <taxon>Halieaceae</taxon>
        <taxon>Congregibacter</taxon>
    </lineage>
</organism>
<dbReference type="Proteomes" id="UP001626537">
    <property type="component" value="Chromosome"/>
</dbReference>
<gene>
    <name evidence="3" type="ORF">R0135_17570</name>
</gene>
<dbReference type="NCBIfam" id="TIGR01617">
    <property type="entry name" value="arsC_related"/>
    <property type="match status" value="1"/>
</dbReference>
<keyword evidence="4" id="KW-1185">Reference proteome</keyword>
<dbReference type="Pfam" id="PF03960">
    <property type="entry name" value="ArsC"/>
    <property type="match status" value="1"/>
</dbReference>
<dbReference type="InterPro" id="IPR006660">
    <property type="entry name" value="Arsenate_reductase-like"/>
</dbReference>
<reference evidence="3 4" key="1">
    <citation type="submission" date="2023-10" db="EMBL/GenBank/DDBJ databases">
        <title>Two novel species belonging to the OM43/NOR5 clade.</title>
        <authorList>
            <person name="Park M."/>
        </authorList>
    </citation>
    <scope>NUCLEOTIDE SEQUENCE [LARGE SCALE GENOMIC DNA]</scope>
    <source>
        <strain evidence="3 4">IMCC43200</strain>
    </source>
</reference>
<name>A0ABZ0I307_9GAMM</name>
<dbReference type="PANTHER" id="PTHR30041:SF8">
    <property type="entry name" value="PROTEIN YFFB"/>
    <property type="match status" value="1"/>
</dbReference>
<dbReference type="InterPro" id="IPR006504">
    <property type="entry name" value="Tscrpt_reg_Spx/MgsR"/>
</dbReference>
<dbReference type="NCBIfam" id="NF008107">
    <property type="entry name" value="PRK10853.1"/>
    <property type="match status" value="1"/>
</dbReference>
<proteinExistence type="inferred from homology"/>
<evidence type="ECO:0000313" key="3">
    <source>
        <dbReference type="EMBL" id="WOJ93566.1"/>
    </source>
</evidence>
<dbReference type="Gene3D" id="3.40.30.10">
    <property type="entry name" value="Glutaredoxin"/>
    <property type="match status" value="1"/>
</dbReference>
<protein>
    <submittedName>
        <fullName evidence="3">ArsC family reductase</fullName>
    </submittedName>
</protein>
<evidence type="ECO:0000256" key="1">
    <source>
        <dbReference type="ARBA" id="ARBA00007198"/>
    </source>
</evidence>
<dbReference type="PANTHER" id="PTHR30041">
    <property type="entry name" value="ARSENATE REDUCTASE"/>
    <property type="match status" value="1"/>
</dbReference>
<dbReference type="PROSITE" id="PS51353">
    <property type="entry name" value="ARSC"/>
    <property type="match status" value="1"/>
</dbReference>